<keyword evidence="2" id="KW-1003">Cell membrane</keyword>
<dbReference type="InterPro" id="IPR018385">
    <property type="entry name" value="C4_dicarb_anaerob_car-like"/>
</dbReference>
<organism evidence="7 8">
    <name type="scientific">Sporosarcina psychrophila</name>
    <name type="common">Bacillus psychrophilus</name>
    <dbReference type="NCBI Taxonomy" id="1476"/>
    <lineage>
        <taxon>Bacteria</taxon>
        <taxon>Bacillati</taxon>
        <taxon>Bacillota</taxon>
        <taxon>Bacilli</taxon>
        <taxon>Bacillales</taxon>
        <taxon>Caryophanaceae</taxon>
        <taxon>Sporosarcina</taxon>
    </lineage>
</organism>
<evidence type="ECO:0000256" key="1">
    <source>
        <dbReference type="ARBA" id="ARBA00004651"/>
    </source>
</evidence>
<dbReference type="EMBL" id="DYWT01000013">
    <property type="protein sequence ID" value="HJF30336.1"/>
    <property type="molecule type" value="Genomic_DNA"/>
</dbReference>
<feature type="transmembrane region" description="Helical" evidence="6">
    <location>
        <begin position="80"/>
        <end position="104"/>
    </location>
</feature>
<feature type="transmembrane region" description="Helical" evidence="6">
    <location>
        <begin position="255"/>
        <end position="272"/>
    </location>
</feature>
<dbReference type="Proteomes" id="UP000698173">
    <property type="component" value="Unassembled WGS sequence"/>
</dbReference>
<dbReference type="AlphaFoldDB" id="A0A921FWI7"/>
<keyword evidence="3 6" id="KW-0812">Transmembrane</keyword>
<dbReference type="GO" id="GO:0005886">
    <property type="term" value="C:plasma membrane"/>
    <property type="evidence" value="ECO:0007669"/>
    <property type="project" value="UniProtKB-SubCell"/>
</dbReference>
<accession>A0A921FWI7</accession>
<protein>
    <submittedName>
        <fullName evidence="7">AbgT family transporter</fullName>
    </submittedName>
</protein>
<dbReference type="InterPro" id="IPR051679">
    <property type="entry name" value="DASS-Related_Transporters"/>
</dbReference>
<feature type="transmembrane region" description="Helical" evidence="6">
    <location>
        <begin position="116"/>
        <end position="149"/>
    </location>
</feature>
<evidence type="ECO:0000256" key="5">
    <source>
        <dbReference type="ARBA" id="ARBA00023136"/>
    </source>
</evidence>
<dbReference type="Pfam" id="PF03606">
    <property type="entry name" value="DcuC"/>
    <property type="match status" value="1"/>
</dbReference>
<feature type="transmembrane region" description="Helical" evidence="6">
    <location>
        <begin position="197"/>
        <end position="219"/>
    </location>
</feature>
<reference evidence="7" key="1">
    <citation type="journal article" date="2021" name="PeerJ">
        <title>Extensive microbial diversity within the chicken gut microbiome revealed by metagenomics and culture.</title>
        <authorList>
            <person name="Gilroy R."/>
            <person name="Ravi A."/>
            <person name="Getino M."/>
            <person name="Pursley I."/>
            <person name="Horton D.L."/>
            <person name="Alikhan N.F."/>
            <person name="Baker D."/>
            <person name="Gharbi K."/>
            <person name="Hall N."/>
            <person name="Watson M."/>
            <person name="Adriaenssens E.M."/>
            <person name="Foster-Nyarko E."/>
            <person name="Jarju S."/>
            <person name="Secka A."/>
            <person name="Antonio M."/>
            <person name="Oren A."/>
            <person name="Chaudhuri R.R."/>
            <person name="La Ragione R."/>
            <person name="Hildebrand F."/>
            <person name="Pallen M.J."/>
        </authorList>
    </citation>
    <scope>NUCLEOTIDE SEQUENCE</scope>
    <source>
        <strain evidence="7">CHK171-7178</strain>
    </source>
</reference>
<keyword evidence="5 6" id="KW-0472">Membrane</keyword>
<gene>
    <name evidence="7" type="ORF">K8V56_00985</name>
</gene>
<evidence type="ECO:0000256" key="6">
    <source>
        <dbReference type="SAM" id="Phobius"/>
    </source>
</evidence>
<evidence type="ECO:0000256" key="4">
    <source>
        <dbReference type="ARBA" id="ARBA00022989"/>
    </source>
</evidence>
<feature type="transmembrane region" description="Helical" evidence="6">
    <location>
        <begin position="310"/>
        <end position="331"/>
    </location>
</feature>
<feature type="transmembrane region" description="Helical" evidence="6">
    <location>
        <begin position="408"/>
        <end position="426"/>
    </location>
</feature>
<evidence type="ECO:0000313" key="8">
    <source>
        <dbReference type="Proteomes" id="UP000698173"/>
    </source>
</evidence>
<feature type="transmembrane region" description="Helical" evidence="6">
    <location>
        <begin position="12"/>
        <end position="32"/>
    </location>
</feature>
<reference evidence="7" key="2">
    <citation type="submission" date="2021-09" db="EMBL/GenBank/DDBJ databases">
        <authorList>
            <person name="Gilroy R."/>
        </authorList>
    </citation>
    <scope>NUCLEOTIDE SEQUENCE</scope>
    <source>
        <strain evidence="7">CHK171-7178</strain>
    </source>
</reference>
<proteinExistence type="predicted"/>
<evidence type="ECO:0000256" key="2">
    <source>
        <dbReference type="ARBA" id="ARBA00022475"/>
    </source>
</evidence>
<feature type="transmembrane region" description="Helical" evidence="6">
    <location>
        <begin position="438"/>
        <end position="461"/>
    </location>
</feature>
<dbReference type="PANTHER" id="PTHR43652">
    <property type="entry name" value="BASIC AMINO ACID ANTIPORTER YFCC-RELATED"/>
    <property type="match status" value="1"/>
</dbReference>
<dbReference type="PANTHER" id="PTHR43652:SF2">
    <property type="entry name" value="BASIC AMINO ACID ANTIPORTER YFCC-RELATED"/>
    <property type="match status" value="1"/>
</dbReference>
<evidence type="ECO:0000256" key="3">
    <source>
        <dbReference type="ARBA" id="ARBA00022692"/>
    </source>
</evidence>
<evidence type="ECO:0000313" key="7">
    <source>
        <dbReference type="EMBL" id="HJF30336.1"/>
    </source>
</evidence>
<feature type="transmembrane region" description="Helical" evidence="6">
    <location>
        <begin position="278"/>
        <end position="298"/>
    </location>
</feature>
<name>A0A921FWI7_SPOPS</name>
<comment type="subcellular location">
    <subcellularLocation>
        <location evidence="1">Cell membrane</location>
        <topology evidence="1">Multi-pass membrane protein</topology>
    </subcellularLocation>
</comment>
<comment type="caution">
    <text evidence="7">The sequence shown here is derived from an EMBL/GenBank/DDBJ whole genome shotgun (WGS) entry which is preliminary data.</text>
</comment>
<feature type="transmembrane region" description="Helical" evidence="6">
    <location>
        <begin position="351"/>
        <end position="371"/>
    </location>
</feature>
<keyword evidence="4 6" id="KW-1133">Transmembrane helix</keyword>
<sequence length="464" mass="50209">MGEKKKKRFAVPDAFVIIFGILIIASIATYLVPSGEFEREDVDGRSIVVEGTYQGAEQSPVGIMDIFLAIQNGLIESSDLIFMVLIVGGVVAILEHTGAINSGINALIDKANGKKYPLVILFIIIFAFMDMAGISGNAIIAFIPIGIILAKGLKLDPLVGVAMVYLGQYVGVATGTFDPVITGLAQNISELPLFSGAWLRFIAFVILLIVTIVYICLYVKRISNDPNKKMAEFEVDEELEDTQNKIGKFTGIHKIILLVFFGFMGIFLYGVFQLEWNVNELAAIFLLAAIVIAAIARINPNEFVKVFIKGAQGLVYGALVIGLARSIVLVLEEGAVLDTIVNYAFEPLNVLPPMLGAITLFFFNLFFNLIITSGTGQAAIVMPFIVPLVDMLEITRQTGVIAFKLGDGITNIITPTSGVLMAVLAVGKVSYVSWFKFVLPLVLIWTVVGVLIVATAVLVNYGPF</sequence>